<feature type="non-terminal residue" evidence="1">
    <location>
        <position position="37"/>
    </location>
</feature>
<dbReference type="AlphaFoldDB" id="A0A6S6T1R7"/>
<evidence type="ECO:0000313" key="1">
    <source>
        <dbReference type="EMBL" id="CAA6813262.1"/>
    </source>
</evidence>
<dbReference type="EMBL" id="CACVAP010000069">
    <property type="protein sequence ID" value="CAA6813262.1"/>
    <property type="molecule type" value="Genomic_DNA"/>
</dbReference>
<organism evidence="1">
    <name type="scientific">uncultured Sulfurovum sp</name>
    <dbReference type="NCBI Taxonomy" id="269237"/>
    <lineage>
        <taxon>Bacteria</taxon>
        <taxon>Pseudomonadati</taxon>
        <taxon>Campylobacterota</taxon>
        <taxon>Epsilonproteobacteria</taxon>
        <taxon>Campylobacterales</taxon>
        <taxon>Sulfurovaceae</taxon>
        <taxon>Sulfurovum</taxon>
        <taxon>environmental samples</taxon>
    </lineage>
</organism>
<sequence>MKITIIENELYLAQSISAKLGQAGYETEVYSSVKEAM</sequence>
<evidence type="ECO:0008006" key="2">
    <source>
        <dbReference type="Google" id="ProtNLM"/>
    </source>
</evidence>
<proteinExistence type="predicted"/>
<reference evidence="1" key="1">
    <citation type="submission" date="2020-01" db="EMBL/GenBank/DDBJ databases">
        <authorList>
            <person name="Meier V. D."/>
            <person name="Meier V D."/>
        </authorList>
    </citation>
    <scope>NUCLEOTIDE SEQUENCE</scope>
    <source>
        <strain evidence="1">HLG_WM_MAG_06</strain>
    </source>
</reference>
<protein>
    <recommendedName>
        <fullName evidence="2">DNA-binding response regulator</fullName>
    </recommendedName>
</protein>
<name>A0A6S6T1R7_9BACT</name>
<gene>
    <name evidence="1" type="ORF">HELGO_WM19167</name>
</gene>
<accession>A0A6S6T1R7</accession>